<evidence type="ECO:0000313" key="2">
    <source>
        <dbReference type="Proteomes" id="UP001596978"/>
    </source>
</evidence>
<keyword evidence="1" id="KW-0645">Protease</keyword>
<gene>
    <name evidence="1" type="ORF">ACFQ1M_06780</name>
</gene>
<dbReference type="GO" id="GO:0008237">
    <property type="term" value="F:metallopeptidase activity"/>
    <property type="evidence" value="ECO:0007669"/>
    <property type="project" value="UniProtKB-KW"/>
</dbReference>
<comment type="caution">
    <text evidence="1">The sequence shown here is derived from an EMBL/GenBank/DDBJ whole genome shotgun (WGS) entry which is preliminary data.</text>
</comment>
<protein>
    <submittedName>
        <fullName evidence="1">Metalloprotease</fullName>
    </submittedName>
</protein>
<organism evidence="1 2">
    <name type="scientific">Sungkyunkwania multivorans</name>
    <dbReference type="NCBI Taxonomy" id="1173618"/>
    <lineage>
        <taxon>Bacteria</taxon>
        <taxon>Pseudomonadati</taxon>
        <taxon>Bacteroidota</taxon>
        <taxon>Flavobacteriia</taxon>
        <taxon>Flavobacteriales</taxon>
        <taxon>Flavobacteriaceae</taxon>
        <taxon>Sungkyunkwania</taxon>
    </lineage>
</organism>
<proteinExistence type="predicted"/>
<keyword evidence="1" id="KW-0482">Metalloprotease</keyword>
<accession>A0ABW3CVY3</accession>
<dbReference type="Gene3D" id="1.10.390.10">
    <property type="entry name" value="Neutral Protease Domain 2"/>
    <property type="match status" value="1"/>
</dbReference>
<dbReference type="RefSeq" id="WP_386405808.1">
    <property type="nucleotide sequence ID" value="NZ_JBHTJH010000004.1"/>
</dbReference>
<sequence length="943" mass="111327">MKKRYKYILIIIFAWFQYAGYGQNHYTINAKLDVENKTLKIQQLMVFHNRSKDTLNQLYLNDWAYAYANRDTPLAKRFAEEFNRGLHLTKDKDRGNTDLIAISDNNYDYIEWSRLKRQSDIVKLQLNYPVYPGQKYALNVSYEVQLPSDRFTRYGVDDQGNYSLRYWYLSFPVYKEGDWKLHSNKDLDDMYMLGSDYKINLEYPSNLSLVTELETISKSELDGKKFTTLIGYKRTDIKLFLKKNNDFVEYETDKFSLITNMDDKKLSALSKSLIVDRISYFMDERLGSFPHQKLLVSEIDYRKNPVYGLNQLPSFFRPFPDDFQFEITLLKAVTNNYLEKTMLLDPREEQWVTNALQTYLMMEYIEEFYPDMKLAGNLSNFWGIRRYEFAKMQFNEQYPFFFMMMARKNLDQPLSSPLDSLIRFNEKIANKYKAGVGFKYLESYLNADIIKNSVKNFYNEYKLKDISQQDFEKELRAASPKDISWFFDDFVSTRSKVDYKIKKVKKFGDSLKVTIKNKTKKNFPVTLFSLQKDSVISKIWLEGIQDQKTITIPSNDADKLVLNYDKVIPEFNQRDNWKSVNGFTFYNRPFQFRFFKDAENPHYNQIFFVPIATFNVYDGFTPGLRFYNKAIINKPFVYDIKPSWAFKEKALVGSGSISLTDNFEDDGLYFARYSLGGATFHFAPNSRYISITPAVSFGFRTKDFRSNKRNLFTLRHVIIQRSRDDGTPVDTEPDYSVFNARYTISNPGAINFFSWRNDLQISNNFSKFSAEIEYRKLFRNNRQFNLRLFAGKFIYNDTESTDFFSFGLSRPNDYLFDYSFLGRSEDDGLVSQQFILGEGGFKSKLDDRFSNDLMLTANTSYSIWRYIEAYADFGVIKNDGEPFKALYDSGIRLNLVEDYFELYFPLYSSRGWEPGLPNYGEQIRFTVTLSPKTLINLFTRKWF</sequence>
<reference evidence="2" key="1">
    <citation type="journal article" date="2019" name="Int. J. Syst. Evol. Microbiol.">
        <title>The Global Catalogue of Microorganisms (GCM) 10K type strain sequencing project: providing services to taxonomists for standard genome sequencing and annotation.</title>
        <authorList>
            <consortium name="The Broad Institute Genomics Platform"/>
            <consortium name="The Broad Institute Genome Sequencing Center for Infectious Disease"/>
            <person name="Wu L."/>
            <person name="Ma J."/>
        </authorList>
    </citation>
    <scope>NUCLEOTIDE SEQUENCE [LARGE SCALE GENOMIC DNA]</scope>
    <source>
        <strain evidence="2">CCUG 62952</strain>
    </source>
</reference>
<keyword evidence="1" id="KW-0378">Hydrolase</keyword>
<dbReference type="InterPro" id="IPR027268">
    <property type="entry name" value="Peptidase_M4/M1_CTD_sf"/>
</dbReference>
<dbReference type="EMBL" id="JBHTJH010000004">
    <property type="protein sequence ID" value="MFD0861905.1"/>
    <property type="molecule type" value="Genomic_DNA"/>
</dbReference>
<keyword evidence="2" id="KW-1185">Reference proteome</keyword>
<name>A0ABW3CVY3_9FLAO</name>
<evidence type="ECO:0000313" key="1">
    <source>
        <dbReference type="EMBL" id="MFD0861905.1"/>
    </source>
</evidence>
<dbReference type="Proteomes" id="UP001596978">
    <property type="component" value="Unassembled WGS sequence"/>
</dbReference>